<feature type="compositionally biased region" description="Low complexity" evidence="1">
    <location>
        <begin position="34"/>
        <end position="49"/>
    </location>
</feature>
<feature type="compositionally biased region" description="Polar residues" evidence="1">
    <location>
        <begin position="420"/>
        <end position="432"/>
    </location>
</feature>
<evidence type="ECO:0000256" key="1">
    <source>
        <dbReference type="SAM" id="MobiDB-lite"/>
    </source>
</evidence>
<feature type="region of interest" description="Disordered" evidence="1">
    <location>
        <begin position="1017"/>
        <end position="1043"/>
    </location>
</feature>
<accession>A0A0G4FG93</accession>
<feature type="compositionally biased region" description="Polar residues" evidence="1">
    <location>
        <begin position="142"/>
        <end position="154"/>
    </location>
</feature>
<protein>
    <submittedName>
        <fullName evidence="2">Uncharacterized protein</fullName>
    </submittedName>
</protein>
<dbReference type="Proteomes" id="UP000041254">
    <property type="component" value="Unassembled WGS sequence"/>
</dbReference>
<evidence type="ECO:0000313" key="3">
    <source>
        <dbReference type="Proteomes" id="UP000041254"/>
    </source>
</evidence>
<dbReference type="VEuPathDB" id="CryptoDB:Vbra_5809"/>
<name>A0A0G4FG93_VITBC</name>
<feature type="region of interest" description="Disordered" evidence="1">
    <location>
        <begin position="30"/>
        <end position="49"/>
    </location>
</feature>
<gene>
    <name evidence="2" type="ORF">Vbra_5809</name>
</gene>
<dbReference type="InParanoid" id="A0A0G4FG93"/>
<feature type="compositionally biased region" description="Polar residues" evidence="1">
    <location>
        <begin position="628"/>
        <end position="643"/>
    </location>
</feature>
<dbReference type="EMBL" id="CDMY01000435">
    <property type="protein sequence ID" value="CEM12186.1"/>
    <property type="molecule type" value="Genomic_DNA"/>
</dbReference>
<feature type="region of interest" description="Disordered" evidence="1">
    <location>
        <begin position="135"/>
        <end position="159"/>
    </location>
</feature>
<keyword evidence="3" id="KW-1185">Reference proteome</keyword>
<reference evidence="2 3" key="1">
    <citation type="submission" date="2014-11" db="EMBL/GenBank/DDBJ databases">
        <authorList>
            <person name="Zhu J."/>
            <person name="Qi W."/>
            <person name="Song R."/>
        </authorList>
    </citation>
    <scope>NUCLEOTIDE SEQUENCE [LARGE SCALE GENOMIC DNA]</scope>
</reference>
<evidence type="ECO:0000313" key="2">
    <source>
        <dbReference type="EMBL" id="CEM12186.1"/>
    </source>
</evidence>
<sequence length="1306" mass="140241">MRHTPLFGLVASDLSPNDHPDDLKTAMEAEEENAAASGTAGADAQQGAECDGLREPLGCEKRVGVAYISAASSHVRVEGEEETCMASRVLTSSSEEEITTDERGLWETMDANESCVCYSSGALIHVVHLSSRDKSTEGHHVTGTSQGATASPTTNERDKSSVTYTLDFHTPASGDETAGRDNKGRRVVSMSLSSHGSVYFLLSCDNMGRLLCTKLARVSEGRVVQEAVKFAGVQFGSDMPKKVCWHPTDTSLFSTAHPSAIYVWNISQLKQQNNLSQEDLPTISDELKSRCSTSVPLESYREQILSEPHGEGTGTVEVALVCFAPHGQGILGALATEARGAYIAVWWTQKVEDGLVMCQCVECRPAGFSGIDADPPQQQGRRIEVSALECNAISPLRATDGHPSSFPFVAVLLTATSANHSDNKSQHQQNGVSDASTSSNSSSTMVLTELQIYGWEPSESSSLPTLSAAPMQVIDFRVPLLPKHPSASSFGMFGSPILLLSPTYLTLAIRHQCKKGDEASQQLQQQLCDVMLFDLNHPTAKASHSFLRPAPVQMPIEKLKHISLPFVADLRLVVRGMDSGAPFPASKRSSSTYLLALEQKALVSYVQAAKGAESSKASTGGTGVAETPQATQTQDTARESNGASPPEDSPSPPPIASIEPAPSPPTLSNGIDASCPAISTDAPLIPKREPTAMPVPLPGETQLGSATTAAVLDTCVNPGDRRVATQEPGSAEAGRAPIDLSVVAEQGDETAFQQTYREIYSGANQQTKLVLAEFSDVDGSFQRAIHSEVSAILNRLVSEAARQEGQRAEQYLANLRNTGAALRNAIEGTGTSQPSVNLVLDNLEKRLTSLVKTGLRDMVPQLIELIYQGASAGPASWSTALDKGIDDVLQSAGVTLMHELGKLDASQLLKDSKGEGRLAYDVEETSDATATSVKTVLAALEASFREDFTKQCHERLIPCVVAYVNEPTASIQKKLNEIVRGNVEMLCREMIDKARETARPALTLPERISFDSDATALECRTNPQQRADDIRRGRGDASDNEKGLVGEADRLESLISFTQSLHSTMSSASQQAAPPPAPFSSSSRDIGAQITQLMQRCQYTLAFERVALFCLKADGSRQQGNDDALTALCREIEKCTPESFYDELASAAPADDPLDMRSPVYHCVTVPLMLAGHLLGLAQSILSQQGATSGTRKTEGMAAAEASQASLIELLLRWICVGVQRINLKQMLTGQVSDSPDKATKLLDNITQCTRDIVVFLRRFEDALGQYQQADPQSNQRILSRLSSWAQSARGLLISLEEVTPELLVS</sequence>
<organism evidence="2 3">
    <name type="scientific">Vitrella brassicaformis (strain CCMP3155)</name>
    <dbReference type="NCBI Taxonomy" id="1169540"/>
    <lineage>
        <taxon>Eukaryota</taxon>
        <taxon>Sar</taxon>
        <taxon>Alveolata</taxon>
        <taxon>Colpodellida</taxon>
        <taxon>Vitrellaceae</taxon>
        <taxon>Vitrella</taxon>
    </lineage>
</organism>
<proteinExistence type="predicted"/>
<feature type="compositionally biased region" description="Basic and acidic residues" evidence="1">
    <location>
        <begin position="1026"/>
        <end position="1043"/>
    </location>
</feature>
<feature type="region of interest" description="Disordered" evidence="1">
    <location>
        <begin position="612"/>
        <end position="689"/>
    </location>
</feature>
<feature type="compositionally biased region" description="Pro residues" evidence="1">
    <location>
        <begin position="647"/>
        <end position="665"/>
    </location>
</feature>
<feature type="region of interest" description="Disordered" evidence="1">
    <location>
        <begin position="420"/>
        <end position="440"/>
    </location>
</feature>